<dbReference type="Proteomes" id="UP001164539">
    <property type="component" value="Chromosome 5"/>
</dbReference>
<comment type="caution">
    <text evidence="1">The sequence shown here is derived from an EMBL/GenBank/DDBJ whole genome shotgun (WGS) entry which is preliminary data.</text>
</comment>
<keyword evidence="2" id="KW-1185">Reference proteome</keyword>
<accession>A0ACC1Y3K3</accession>
<sequence>MLARDNRVCQSCISSCTDMAFDLLKRHPMLARDNRVCKSFILEKLAKKSKGFASRSRLGYWQRFIYHCIPVKEERIHDCPQTQKNDFSLPEVVDGDTEHPIRRSQNSVHGIGNCILCCGISSFI</sequence>
<evidence type="ECO:0000313" key="2">
    <source>
        <dbReference type="Proteomes" id="UP001164539"/>
    </source>
</evidence>
<protein>
    <submittedName>
        <fullName evidence="1">Ankyrin repeat</fullName>
    </submittedName>
</protein>
<proteinExistence type="predicted"/>
<name>A0ACC1Y3K3_MELAZ</name>
<dbReference type="EMBL" id="CM051398">
    <property type="protein sequence ID" value="KAJ4717792.1"/>
    <property type="molecule type" value="Genomic_DNA"/>
</dbReference>
<gene>
    <name evidence="1" type="ORF">OWV82_009569</name>
</gene>
<organism evidence="1 2">
    <name type="scientific">Melia azedarach</name>
    <name type="common">Chinaberry tree</name>
    <dbReference type="NCBI Taxonomy" id="155640"/>
    <lineage>
        <taxon>Eukaryota</taxon>
        <taxon>Viridiplantae</taxon>
        <taxon>Streptophyta</taxon>
        <taxon>Embryophyta</taxon>
        <taxon>Tracheophyta</taxon>
        <taxon>Spermatophyta</taxon>
        <taxon>Magnoliopsida</taxon>
        <taxon>eudicotyledons</taxon>
        <taxon>Gunneridae</taxon>
        <taxon>Pentapetalae</taxon>
        <taxon>rosids</taxon>
        <taxon>malvids</taxon>
        <taxon>Sapindales</taxon>
        <taxon>Meliaceae</taxon>
        <taxon>Melia</taxon>
    </lineage>
</organism>
<evidence type="ECO:0000313" key="1">
    <source>
        <dbReference type="EMBL" id="KAJ4717792.1"/>
    </source>
</evidence>
<reference evidence="1 2" key="1">
    <citation type="journal article" date="2023" name="Science">
        <title>Complex scaffold remodeling in plant triterpene biosynthesis.</title>
        <authorList>
            <person name="De La Pena R."/>
            <person name="Hodgson H."/>
            <person name="Liu J.C."/>
            <person name="Stephenson M.J."/>
            <person name="Martin A.C."/>
            <person name="Owen C."/>
            <person name="Harkess A."/>
            <person name="Leebens-Mack J."/>
            <person name="Jimenez L.E."/>
            <person name="Osbourn A."/>
            <person name="Sattely E.S."/>
        </authorList>
    </citation>
    <scope>NUCLEOTIDE SEQUENCE [LARGE SCALE GENOMIC DNA]</scope>
    <source>
        <strain evidence="2">cv. JPN11</strain>
        <tissue evidence="1">Leaf</tissue>
    </source>
</reference>